<dbReference type="PANTHER" id="PTHR22749:SF6">
    <property type="entry name" value="RIBOFLAVIN KINASE"/>
    <property type="match status" value="1"/>
</dbReference>
<keyword evidence="12" id="KW-1185">Reference proteome</keyword>
<dbReference type="UniPathway" id="UPA00277">
    <property type="reaction ID" value="UER00407"/>
</dbReference>
<evidence type="ECO:0000256" key="2">
    <source>
        <dbReference type="ARBA" id="ARBA00022630"/>
    </source>
</evidence>
<sequence>METVKSFSTFVENKIDKNSIKSIAIGGFDGMHLAHQKLFSNLDENGAIICIETGHASLTPKFYRQEYSKYPIFFYDLHKIKGLDGVEFINLLKFEFPNLEKIVVGFDFAFGKDRSCNSNDLKKHFKGDVIVIDEVCLEESAIHSRYIRGFLLSGDIKTANKFLGKSYKIYGKHIKGQGLGKKEFVATINLEVSEFLLPKSGVYITKTSFDGETYPSVSFLGHRNSTDNIFAVETHILDEEIEVIDKNVSIEFIERIRDNKKFNSFLELKDEIICDVNFAKKYFYEKLDKIKND</sequence>
<dbReference type="PIRSF" id="PIRSF004491">
    <property type="entry name" value="FAD_Synth"/>
    <property type="match status" value="1"/>
</dbReference>
<dbReference type="InterPro" id="IPR014729">
    <property type="entry name" value="Rossmann-like_a/b/a_fold"/>
</dbReference>
<evidence type="ECO:0000313" key="10">
    <source>
        <dbReference type="EMBL" id="OCL90790.1"/>
    </source>
</evidence>
<evidence type="ECO:0000256" key="7">
    <source>
        <dbReference type="ARBA" id="ARBA00047880"/>
    </source>
</evidence>
<dbReference type="GO" id="GO:0009231">
    <property type="term" value="P:riboflavin biosynthetic process"/>
    <property type="evidence" value="ECO:0007669"/>
    <property type="project" value="InterPro"/>
</dbReference>
<dbReference type="Proteomes" id="UP000093159">
    <property type="component" value="Unassembled WGS sequence"/>
</dbReference>
<dbReference type="NCBIfam" id="NF004162">
    <property type="entry name" value="PRK05627.1-5"/>
    <property type="match status" value="1"/>
</dbReference>
<feature type="domain" description="Riboflavin kinase" evidence="9">
    <location>
        <begin position="162"/>
        <end position="284"/>
    </location>
</feature>
<dbReference type="PANTHER" id="PTHR22749">
    <property type="entry name" value="RIBOFLAVIN KINASE/FMN ADENYLYLTRANSFERASE"/>
    <property type="match status" value="1"/>
</dbReference>
<evidence type="ECO:0000256" key="8">
    <source>
        <dbReference type="PIRNR" id="PIRNR004491"/>
    </source>
</evidence>
<dbReference type="GO" id="GO:0008531">
    <property type="term" value="F:riboflavin kinase activity"/>
    <property type="evidence" value="ECO:0007669"/>
    <property type="project" value="UniProtKB-UniRule"/>
</dbReference>
<dbReference type="Gene3D" id="3.40.50.620">
    <property type="entry name" value="HUPs"/>
    <property type="match status" value="2"/>
</dbReference>
<organism evidence="11 13">
    <name type="scientific">Arcobacter porcinus</name>
    <dbReference type="NCBI Taxonomy" id="1935204"/>
    <lineage>
        <taxon>Bacteria</taxon>
        <taxon>Pseudomonadati</taxon>
        <taxon>Campylobacterota</taxon>
        <taxon>Epsilonproteobacteria</taxon>
        <taxon>Campylobacterales</taxon>
        <taxon>Arcobacteraceae</taxon>
        <taxon>Arcobacter</taxon>
    </lineage>
</organism>
<keyword evidence="2 8" id="KW-0285">Flavoprotein</keyword>
<keyword evidence="5 8" id="KW-0547">Nucleotide-binding</keyword>
<dbReference type="Gene3D" id="2.40.30.30">
    <property type="entry name" value="Riboflavin kinase-like"/>
    <property type="match status" value="1"/>
</dbReference>
<dbReference type="EMBL" id="CP036246">
    <property type="protein sequence ID" value="QEP40804.1"/>
    <property type="molecule type" value="Genomic_DNA"/>
</dbReference>
<name>A0A1C0AVQ6_9BACT</name>
<reference evidence="10 12" key="1">
    <citation type="submission" date="2015-05" db="EMBL/GenBank/DDBJ databases">
        <authorList>
            <person name="Rovetto F."/>
            <person name="Cocolin L."/>
            <person name="Illeghems K."/>
            <person name="Van Nieuwerburgh F."/>
            <person name="Houf K."/>
        </authorList>
    </citation>
    <scope>NUCLEOTIDE SEQUENCE [LARGE SCALE GENOMIC DNA]</scope>
    <source>
        <strain evidence="10 12">117434</strain>
    </source>
</reference>
<dbReference type="InterPro" id="IPR023468">
    <property type="entry name" value="Riboflavin_kinase"/>
</dbReference>
<evidence type="ECO:0000256" key="5">
    <source>
        <dbReference type="ARBA" id="ARBA00022741"/>
    </source>
</evidence>
<comment type="function">
    <text evidence="1">Catalyzes the phosphorylation of riboflavin to FMN followed by the adenylation of FMN to FAD.</text>
</comment>
<dbReference type="GO" id="GO:0003919">
    <property type="term" value="F:FMN adenylyltransferase activity"/>
    <property type="evidence" value="ECO:0007669"/>
    <property type="project" value="UniProtKB-UniRule"/>
</dbReference>
<comment type="pathway">
    <text evidence="8">Cofactor biosynthesis; FMN biosynthesis; FMN from riboflavin (ATP route): step 1/1.</text>
</comment>
<evidence type="ECO:0000313" key="13">
    <source>
        <dbReference type="Proteomes" id="UP000322644"/>
    </source>
</evidence>
<dbReference type="AlphaFoldDB" id="A0A1C0AVQ6"/>
<dbReference type="EC" id="2.7.7.2" evidence="8"/>
<keyword evidence="8 11" id="KW-0418">Kinase</keyword>
<dbReference type="InterPro" id="IPR023465">
    <property type="entry name" value="Riboflavin_kinase_dom_sf"/>
</dbReference>
<dbReference type="SMART" id="SM00904">
    <property type="entry name" value="Flavokinase"/>
    <property type="match status" value="1"/>
</dbReference>
<comment type="pathway">
    <text evidence="8">Cofactor biosynthesis; FAD biosynthesis; FAD from FMN: step 1/1.</text>
</comment>
<gene>
    <name evidence="11" type="primary">ribF</name>
    <name evidence="10" type="ORF">AAX28_01607</name>
    <name evidence="11" type="ORF">APORC_1206</name>
</gene>
<keyword evidence="3 8" id="KW-0288">FMN</keyword>
<reference evidence="11 13" key="3">
    <citation type="submission" date="2019-09" db="EMBL/GenBank/DDBJ databases">
        <title>Taxonomic note: a critical rebuttal of the proposed division of the genus Arcobacter into six genera, emended descriptions of Arcobacter anaerophilus and the genus Arcobacter, and an assessment of genus-level boundaries for Epsilonproteobacteria using in silico genomic comparator tools.</title>
        <authorList>
            <person name="On S.L.W."/>
            <person name="Miller W.G."/>
            <person name="Biggs P."/>
            <person name="Cornelius A."/>
            <person name="Vandamme P."/>
        </authorList>
    </citation>
    <scope>NUCLEOTIDE SEQUENCE [LARGE SCALE GENOMIC DNA]</scope>
    <source>
        <strain evidence="11 13">CCUG 56899</strain>
    </source>
</reference>
<evidence type="ECO:0000256" key="4">
    <source>
        <dbReference type="ARBA" id="ARBA00022679"/>
    </source>
</evidence>
<evidence type="ECO:0000313" key="12">
    <source>
        <dbReference type="Proteomes" id="UP000093159"/>
    </source>
</evidence>
<reference evidence="11 13" key="2">
    <citation type="submission" date="2019-09" db="EMBL/GenBank/DDBJ databases">
        <title>Complete genome sequencing of four Arcobacter species reveals a diverse suite of mobile elements.</title>
        <authorList>
            <person name="Miller W.G."/>
            <person name="Yee E."/>
            <person name="Bono J.L."/>
        </authorList>
    </citation>
    <scope>NUCLEOTIDE SEQUENCE [LARGE SCALE GENOMIC DNA]</scope>
    <source>
        <strain evidence="11 13">CCUG 56899</strain>
    </source>
</reference>
<dbReference type="OrthoDB" id="9803667at2"/>
<dbReference type="GO" id="GO:0006747">
    <property type="term" value="P:FAD biosynthetic process"/>
    <property type="evidence" value="ECO:0007669"/>
    <property type="project" value="UniProtKB-UniRule"/>
</dbReference>
<accession>A0A1C0AVQ6</accession>
<keyword evidence="8 11" id="KW-0548">Nucleotidyltransferase</keyword>
<dbReference type="GO" id="GO:0005524">
    <property type="term" value="F:ATP binding"/>
    <property type="evidence" value="ECO:0007669"/>
    <property type="project" value="UniProtKB-UniRule"/>
</dbReference>
<evidence type="ECO:0000256" key="6">
    <source>
        <dbReference type="ARBA" id="ARBA00022840"/>
    </source>
</evidence>
<comment type="catalytic activity">
    <reaction evidence="7 8">
        <text>riboflavin + ATP = FMN + ADP + H(+)</text>
        <dbReference type="Rhea" id="RHEA:14357"/>
        <dbReference type="ChEBI" id="CHEBI:15378"/>
        <dbReference type="ChEBI" id="CHEBI:30616"/>
        <dbReference type="ChEBI" id="CHEBI:57986"/>
        <dbReference type="ChEBI" id="CHEBI:58210"/>
        <dbReference type="ChEBI" id="CHEBI:456216"/>
        <dbReference type="EC" id="2.7.1.26"/>
    </reaction>
</comment>
<evidence type="ECO:0000256" key="3">
    <source>
        <dbReference type="ARBA" id="ARBA00022643"/>
    </source>
</evidence>
<dbReference type="EMBL" id="LDIR01000003">
    <property type="protein sequence ID" value="OCL90790.1"/>
    <property type="molecule type" value="Genomic_DNA"/>
</dbReference>
<dbReference type="InterPro" id="IPR015865">
    <property type="entry name" value="Riboflavin_kinase_bac/euk"/>
</dbReference>
<comment type="similarity">
    <text evidence="8">Belongs to the ribF family.</text>
</comment>
<protein>
    <recommendedName>
        <fullName evidence="8">Riboflavin biosynthesis protein</fullName>
    </recommendedName>
    <domain>
        <recommendedName>
            <fullName evidence="8">Riboflavin kinase</fullName>
            <ecNumber evidence="8">2.7.1.26</ecNumber>
        </recommendedName>
        <alternativeName>
            <fullName evidence="8">Flavokinase</fullName>
        </alternativeName>
    </domain>
    <domain>
        <recommendedName>
            <fullName evidence="8">FMN adenylyltransferase</fullName>
            <ecNumber evidence="8">2.7.7.2</ecNumber>
        </recommendedName>
        <alternativeName>
            <fullName evidence="8">FAD pyrophosphorylase</fullName>
        </alternativeName>
        <alternativeName>
            <fullName evidence="8">FAD synthase</fullName>
        </alternativeName>
    </domain>
</protein>
<dbReference type="InterPro" id="IPR002606">
    <property type="entry name" value="Riboflavin_kinase_bac"/>
</dbReference>
<dbReference type="SUPFAM" id="SSF82114">
    <property type="entry name" value="Riboflavin kinase-like"/>
    <property type="match status" value="1"/>
</dbReference>
<proteinExistence type="inferred from homology"/>
<evidence type="ECO:0000256" key="1">
    <source>
        <dbReference type="ARBA" id="ARBA00002121"/>
    </source>
</evidence>
<dbReference type="GO" id="GO:0009398">
    <property type="term" value="P:FMN biosynthetic process"/>
    <property type="evidence" value="ECO:0007669"/>
    <property type="project" value="UniProtKB-UniRule"/>
</dbReference>
<evidence type="ECO:0000313" key="11">
    <source>
        <dbReference type="EMBL" id="QEP40804.1"/>
    </source>
</evidence>
<dbReference type="EC" id="2.7.1.26" evidence="8"/>
<keyword evidence="6 8" id="KW-0067">ATP-binding</keyword>
<keyword evidence="8" id="KW-0274">FAD</keyword>
<keyword evidence="4 8" id="KW-0808">Transferase</keyword>
<comment type="catalytic activity">
    <reaction evidence="8">
        <text>FMN + ATP + H(+) = FAD + diphosphate</text>
        <dbReference type="Rhea" id="RHEA:17237"/>
        <dbReference type="ChEBI" id="CHEBI:15378"/>
        <dbReference type="ChEBI" id="CHEBI:30616"/>
        <dbReference type="ChEBI" id="CHEBI:33019"/>
        <dbReference type="ChEBI" id="CHEBI:57692"/>
        <dbReference type="ChEBI" id="CHEBI:58210"/>
        <dbReference type="EC" id="2.7.7.2"/>
    </reaction>
</comment>
<dbReference type="SUPFAM" id="SSF52374">
    <property type="entry name" value="Nucleotidylyl transferase"/>
    <property type="match status" value="1"/>
</dbReference>
<dbReference type="Pfam" id="PF01687">
    <property type="entry name" value="Flavokinase"/>
    <property type="match status" value="1"/>
</dbReference>
<dbReference type="Proteomes" id="UP000322644">
    <property type="component" value="Chromosome"/>
</dbReference>
<dbReference type="UniPathway" id="UPA00276">
    <property type="reaction ID" value="UER00406"/>
</dbReference>
<dbReference type="KEGG" id="apoc:APORC_1206"/>
<dbReference type="RefSeq" id="WP_066177165.1">
    <property type="nucleotide sequence ID" value="NZ_CP036246.2"/>
</dbReference>
<evidence type="ECO:0000259" key="9">
    <source>
        <dbReference type="SMART" id="SM00904"/>
    </source>
</evidence>